<dbReference type="AlphaFoldDB" id="A0A161MHI2"/>
<feature type="region of interest" description="Disordered" evidence="1">
    <location>
        <begin position="1"/>
        <end position="53"/>
    </location>
</feature>
<accession>A0A161MHI2</accession>
<dbReference type="EMBL" id="GEMB01006764">
    <property type="protein sequence ID" value="JAR96587.1"/>
    <property type="molecule type" value="Transcribed_RNA"/>
</dbReference>
<organism evidence="2">
    <name type="scientific">Triatoma infestans</name>
    <name type="common">Assassin bug</name>
    <dbReference type="NCBI Taxonomy" id="30076"/>
    <lineage>
        <taxon>Eukaryota</taxon>
        <taxon>Metazoa</taxon>
        <taxon>Ecdysozoa</taxon>
        <taxon>Arthropoda</taxon>
        <taxon>Hexapoda</taxon>
        <taxon>Insecta</taxon>
        <taxon>Pterygota</taxon>
        <taxon>Neoptera</taxon>
        <taxon>Paraneoptera</taxon>
        <taxon>Hemiptera</taxon>
        <taxon>Heteroptera</taxon>
        <taxon>Panheteroptera</taxon>
        <taxon>Cimicomorpha</taxon>
        <taxon>Reduviidae</taxon>
        <taxon>Triatominae</taxon>
        <taxon>Triatoma</taxon>
    </lineage>
</organism>
<evidence type="ECO:0000256" key="1">
    <source>
        <dbReference type="SAM" id="MobiDB-lite"/>
    </source>
</evidence>
<sequence>TLIHEIHKPNTASHSPKPPGPPPISSLFKPMARQPMNQRDPPTKTSKHAGKTT</sequence>
<protein>
    <submittedName>
        <fullName evidence="2">Putative mitochondrial cytochrome oxidase subunit 1</fullName>
    </submittedName>
</protein>
<evidence type="ECO:0000313" key="2">
    <source>
        <dbReference type="EMBL" id="JAR96587.1"/>
    </source>
</evidence>
<reference evidence="2" key="1">
    <citation type="submission" date="2016-04" db="EMBL/GenBank/DDBJ databases">
        <authorList>
            <person name="Calderon-Fernandez G.M.Sr."/>
        </authorList>
    </citation>
    <scope>NUCLEOTIDE SEQUENCE</scope>
    <source>
        <strain evidence="2">Int1</strain>
        <tissue evidence="2">Integument</tissue>
    </source>
</reference>
<proteinExistence type="predicted"/>
<feature type="non-terminal residue" evidence="2">
    <location>
        <position position="1"/>
    </location>
</feature>
<name>A0A161MHI2_TRIIF</name>
<reference evidence="2" key="2">
    <citation type="journal article" date="2017" name="J. Med. Entomol.">
        <title>Transcriptome Analysis of the Triatoma infestans (Hemiptera: Reduviidae) Integument.</title>
        <authorList>
            <person name="Calderon-Fernandez G.M."/>
            <person name="Moriconi D.E."/>
            <person name="Dulbecco A.B."/>
            <person name="Juarez M.P."/>
        </authorList>
    </citation>
    <scope>NUCLEOTIDE SEQUENCE</scope>
    <source>
        <strain evidence="2">Int1</strain>
        <tissue evidence="2">Integument</tissue>
    </source>
</reference>